<sequence>MEVQVVDEAPEKQCHCQHETDDEAPPRVAEKCHRHSQETGSKTPKSTLKPEQLKRGQGQPHKEAKEQPTNKILANTTVFVQVAVAPKLKPGKIHRGNKLIKQKPLVKGPFTLTRLMKWADFLADVGDVVQIDKENLDINGMSWSFQKQCGENLPLTNKYAFKAMCNMIKDANPKGNSSIVMVYHPIPCTQLRSCSGGNVIQDNMQLTLDKQLKPIIQELEEKYPVGNCLNHPDIQCFTSTSIANQSWHFHLDQRRIMVWANVILHKEVNYDRVPLGYSLFQPKDQLNAQSTTMPAGLKQALQLPPNPATPRGYYPGFSWPGMPPSPFRHPGYLLPSAYHPTIPYGYLGAPAPLNSWGYLYPPPAVASTEPPAGPPIAQLLLLNLDGWCKKHSLSSEEHQGLSKLGFQVENKADLLQLDDALWKWAGLGPLHQKQIHDACANDDTN</sequence>
<protein>
    <submittedName>
        <fullName evidence="2">Uncharacterized protein</fullName>
    </submittedName>
</protein>
<dbReference type="AlphaFoldDB" id="A0A8S0VZA8"/>
<proteinExistence type="predicted"/>
<evidence type="ECO:0000313" key="2">
    <source>
        <dbReference type="EMBL" id="CAA7268274.1"/>
    </source>
</evidence>
<comment type="caution">
    <text evidence="2">The sequence shown here is derived from an EMBL/GenBank/DDBJ whole genome shotgun (WGS) entry which is preliminary data.</text>
</comment>
<reference evidence="2 3" key="1">
    <citation type="submission" date="2020-01" db="EMBL/GenBank/DDBJ databases">
        <authorList>
            <person name="Gupta K D."/>
        </authorList>
    </citation>
    <scope>NUCLEOTIDE SEQUENCE [LARGE SCALE GENOMIC DNA]</scope>
</reference>
<feature type="compositionally biased region" description="Basic and acidic residues" evidence="1">
    <location>
        <begin position="9"/>
        <end position="37"/>
    </location>
</feature>
<feature type="region of interest" description="Disordered" evidence="1">
    <location>
        <begin position="1"/>
        <end position="70"/>
    </location>
</feature>
<evidence type="ECO:0000256" key="1">
    <source>
        <dbReference type="SAM" id="MobiDB-lite"/>
    </source>
</evidence>
<keyword evidence="3" id="KW-1185">Reference proteome</keyword>
<dbReference type="Proteomes" id="UP000467700">
    <property type="component" value="Unassembled WGS sequence"/>
</dbReference>
<dbReference type="OrthoDB" id="3055454at2759"/>
<name>A0A8S0VZA8_CYCAE</name>
<organism evidence="2 3">
    <name type="scientific">Cyclocybe aegerita</name>
    <name type="common">Black poplar mushroom</name>
    <name type="synonym">Agrocybe aegerita</name>
    <dbReference type="NCBI Taxonomy" id="1973307"/>
    <lineage>
        <taxon>Eukaryota</taxon>
        <taxon>Fungi</taxon>
        <taxon>Dikarya</taxon>
        <taxon>Basidiomycota</taxon>
        <taxon>Agaricomycotina</taxon>
        <taxon>Agaricomycetes</taxon>
        <taxon>Agaricomycetidae</taxon>
        <taxon>Agaricales</taxon>
        <taxon>Agaricineae</taxon>
        <taxon>Bolbitiaceae</taxon>
        <taxon>Cyclocybe</taxon>
    </lineage>
</organism>
<gene>
    <name evidence="2" type="ORF">AAE3_LOCUS10494</name>
</gene>
<evidence type="ECO:0000313" key="3">
    <source>
        <dbReference type="Proteomes" id="UP000467700"/>
    </source>
</evidence>
<accession>A0A8S0VZA8</accession>
<dbReference type="EMBL" id="CACVBS010000067">
    <property type="protein sequence ID" value="CAA7268274.1"/>
    <property type="molecule type" value="Genomic_DNA"/>
</dbReference>